<evidence type="ECO:0000313" key="10">
    <source>
        <dbReference type="Proteomes" id="UP000219514"/>
    </source>
</evidence>
<evidence type="ECO:0000256" key="1">
    <source>
        <dbReference type="ARBA" id="ARBA00022630"/>
    </source>
</evidence>
<accession>A0A285EJD0</accession>
<comment type="subunit">
    <text evidence="6">Homodimer.</text>
</comment>
<evidence type="ECO:0000256" key="3">
    <source>
        <dbReference type="ARBA" id="ARBA00022857"/>
    </source>
</evidence>
<sequence length="360" mass="37288">MTATDLAPPHTGAGDGRRVDVDLLVVGAGPAGLYAAYYAGFRGLRTALVDSLPEPGGQVTALYPEKLIYDVAGFPGIKGRDLVGGLVEQAARFDPVYVLGERAETLTDEAGHRPRAGARLVVTTDKGTRITCGAVVVTGGIGTFTPRPLPGGAEWEGRGLTYVVKEIAAHAGQDVVIVGGGDSAVDWALALEDVAASVTLVHRRRHFRAHAASVADMERGRTVIVTDAQVQSLAGGLVDGEEVLHTVHVRAKDGTVTPYPAQAVIAALGFTADIGPLETWGLDIVDRKIMVDTAMRTSVPGVYSAGDITEYAGKVRLIAVGFGEAATAVNNAATYLDPDQPLFPGHSSDDPAGIGATAHA</sequence>
<feature type="binding site" evidence="6">
    <location>
        <position position="63"/>
    </location>
    <ligand>
        <name>FAD</name>
        <dbReference type="ChEBI" id="CHEBI:57692"/>
    </ligand>
</feature>
<comment type="similarity">
    <text evidence="6">Belongs to the ferredoxin--NADP reductase type 2 family.</text>
</comment>
<dbReference type="GO" id="GO:0050661">
    <property type="term" value="F:NADP binding"/>
    <property type="evidence" value="ECO:0007669"/>
    <property type="project" value="UniProtKB-UniRule"/>
</dbReference>
<feature type="domain" description="FAD/NAD(P)-binding" evidence="8">
    <location>
        <begin position="22"/>
        <end position="320"/>
    </location>
</feature>
<dbReference type="HAMAP" id="MF_01685">
    <property type="entry name" value="FENR2"/>
    <property type="match status" value="1"/>
</dbReference>
<protein>
    <recommendedName>
        <fullName evidence="6">Ferredoxin--NADP reductase</fullName>
        <shortName evidence="6">FNR</shortName>
        <shortName evidence="6">Fd-NADP(+) reductase</shortName>
        <ecNumber evidence="6">1.18.1.2</ecNumber>
    </recommendedName>
</protein>
<dbReference type="GO" id="GO:0050660">
    <property type="term" value="F:flavin adenine dinucleotide binding"/>
    <property type="evidence" value="ECO:0007669"/>
    <property type="project" value="UniProtKB-UniRule"/>
</dbReference>
<gene>
    <name evidence="9" type="ORF">SAMN06893097_11467</name>
</gene>
<evidence type="ECO:0000256" key="7">
    <source>
        <dbReference type="SAM" id="MobiDB-lite"/>
    </source>
</evidence>
<dbReference type="InterPro" id="IPR022890">
    <property type="entry name" value="Fd--NADP_Rdtase_type_2"/>
</dbReference>
<dbReference type="PRINTS" id="PR00368">
    <property type="entry name" value="FADPNR"/>
</dbReference>
<comment type="catalytic activity">
    <reaction evidence="5">
        <text>[thioredoxin]-dithiol + NADP(+) = [thioredoxin]-disulfide + NADPH + H(+)</text>
        <dbReference type="Rhea" id="RHEA:20345"/>
        <dbReference type="Rhea" id="RHEA-COMP:10698"/>
        <dbReference type="Rhea" id="RHEA-COMP:10700"/>
        <dbReference type="ChEBI" id="CHEBI:15378"/>
        <dbReference type="ChEBI" id="CHEBI:29950"/>
        <dbReference type="ChEBI" id="CHEBI:50058"/>
        <dbReference type="ChEBI" id="CHEBI:57783"/>
        <dbReference type="ChEBI" id="CHEBI:58349"/>
        <dbReference type="EC" id="1.8.1.9"/>
    </reaction>
</comment>
<dbReference type="GO" id="GO:0004791">
    <property type="term" value="F:thioredoxin-disulfide reductase (NADPH) activity"/>
    <property type="evidence" value="ECO:0007669"/>
    <property type="project" value="UniProtKB-EC"/>
</dbReference>
<organism evidence="9 10">
    <name type="scientific">Geodermatophilus sabuli</name>
    <dbReference type="NCBI Taxonomy" id="1564158"/>
    <lineage>
        <taxon>Bacteria</taxon>
        <taxon>Bacillati</taxon>
        <taxon>Actinomycetota</taxon>
        <taxon>Actinomycetes</taxon>
        <taxon>Geodermatophilales</taxon>
        <taxon>Geodermatophilaceae</taxon>
        <taxon>Geodermatophilus</taxon>
    </lineage>
</organism>
<feature type="binding site" evidence="6">
    <location>
        <position position="348"/>
    </location>
    <ligand>
        <name>FAD</name>
        <dbReference type="ChEBI" id="CHEBI:57692"/>
    </ligand>
</feature>
<comment type="caution">
    <text evidence="6">Lacks conserved residue(s) required for the propagation of feature annotation.</text>
</comment>
<feature type="binding site" evidence="6">
    <location>
        <position position="144"/>
    </location>
    <ligand>
        <name>FAD</name>
        <dbReference type="ChEBI" id="CHEBI:57692"/>
    </ligand>
</feature>
<keyword evidence="10" id="KW-1185">Reference proteome</keyword>
<dbReference type="RefSeq" id="WP_097209013.1">
    <property type="nucleotide sequence ID" value="NZ_JACHXB010000002.1"/>
</dbReference>
<feature type="binding site" evidence="6">
    <location>
        <position position="307"/>
    </location>
    <ligand>
        <name>FAD</name>
        <dbReference type="ChEBI" id="CHEBI:57692"/>
    </ligand>
</feature>
<comment type="cofactor">
    <cofactor evidence="6">
        <name>FAD</name>
        <dbReference type="ChEBI" id="CHEBI:57692"/>
    </cofactor>
    <text evidence="6">Binds 1 FAD per subunit.</text>
</comment>
<dbReference type="OrthoDB" id="109585at2"/>
<evidence type="ECO:0000256" key="5">
    <source>
        <dbReference type="ARBA" id="ARBA00048132"/>
    </source>
</evidence>
<dbReference type="AlphaFoldDB" id="A0A285EJD0"/>
<keyword evidence="1 6" id="KW-0285">Flavoprotein</keyword>
<feature type="region of interest" description="Disordered" evidence="7">
    <location>
        <begin position="340"/>
        <end position="360"/>
    </location>
</feature>
<evidence type="ECO:0000256" key="2">
    <source>
        <dbReference type="ARBA" id="ARBA00022827"/>
    </source>
</evidence>
<dbReference type="Pfam" id="PF07992">
    <property type="entry name" value="Pyr_redox_2"/>
    <property type="match status" value="1"/>
</dbReference>
<proteinExistence type="inferred from homology"/>
<reference evidence="9 10" key="1">
    <citation type="submission" date="2017-09" db="EMBL/GenBank/DDBJ databases">
        <authorList>
            <person name="Ehlers B."/>
            <person name="Leendertz F.H."/>
        </authorList>
    </citation>
    <scope>NUCLEOTIDE SEQUENCE [LARGE SCALE GENOMIC DNA]</scope>
    <source>
        <strain evidence="9 10">DSM 46844</strain>
    </source>
</reference>
<evidence type="ECO:0000259" key="8">
    <source>
        <dbReference type="Pfam" id="PF07992"/>
    </source>
</evidence>
<dbReference type="InterPro" id="IPR023753">
    <property type="entry name" value="FAD/NAD-binding_dom"/>
</dbReference>
<dbReference type="SUPFAM" id="SSF51905">
    <property type="entry name" value="FAD/NAD(P)-binding domain"/>
    <property type="match status" value="1"/>
</dbReference>
<evidence type="ECO:0000256" key="4">
    <source>
        <dbReference type="ARBA" id="ARBA00023002"/>
    </source>
</evidence>
<keyword evidence="4 6" id="KW-0560">Oxidoreductase</keyword>
<dbReference type="Gene3D" id="3.50.50.60">
    <property type="entry name" value="FAD/NAD(P)-binding domain"/>
    <property type="match status" value="2"/>
</dbReference>
<keyword evidence="2 6" id="KW-0274">FAD</keyword>
<name>A0A285EJD0_9ACTN</name>
<keyword evidence="3 6" id="KW-0521">NADP</keyword>
<feature type="binding site" evidence="6">
    <location>
        <position position="103"/>
    </location>
    <ligand>
        <name>FAD</name>
        <dbReference type="ChEBI" id="CHEBI:57692"/>
    </ligand>
</feature>
<feature type="binding site" evidence="6">
    <location>
        <position position="58"/>
    </location>
    <ligand>
        <name>FAD</name>
        <dbReference type="ChEBI" id="CHEBI:57692"/>
    </ligand>
</feature>
<dbReference type="GO" id="GO:0004324">
    <property type="term" value="F:ferredoxin-NADP+ reductase activity"/>
    <property type="evidence" value="ECO:0007669"/>
    <property type="project" value="UniProtKB-UniRule"/>
</dbReference>
<evidence type="ECO:0000313" key="9">
    <source>
        <dbReference type="EMBL" id="SNX99107.1"/>
    </source>
</evidence>
<evidence type="ECO:0000256" key="6">
    <source>
        <dbReference type="HAMAP-Rule" id="MF_01685"/>
    </source>
</evidence>
<dbReference type="PRINTS" id="PR00469">
    <property type="entry name" value="PNDRDTASEII"/>
</dbReference>
<dbReference type="EC" id="1.18.1.2" evidence="6"/>
<comment type="catalytic activity">
    <reaction evidence="6">
        <text>2 reduced [2Fe-2S]-[ferredoxin] + NADP(+) + H(+) = 2 oxidized [2Fe-2S]-[ferredoxin] + NADPH</text>
        <dbReference type="Rhea" id="RHEA:20125"/>
        <dbReference type="Rhea" id="RHEA-COMP:10000"/>
        <dbReference type="Rhea" id="RHEA-COMP:10001"/>
        <dbReference type="ChEBI" id="CHEBI:15378"/>
        <dbReference type="ChEBI" id="CHEBI:33737"/>
        <dbReference type="ChEBI" id="CHEBI:33738"/>
        <dbReference type="ChEBI" id="CHEBI:57783"/>
        <dbReference type="ChEBI" id="CHEBI:58349"/>
        <dbReference type="EC" id="1.18.1.2"/>
    </reaction>
</comment>
<dbReference type="Proteomes" id="UP000219514">
    <property type="component" value="Unassembled WGS sequence"/>
</dbReference>
<dbReference type="InterPro" id="IPR050097">
    <property type="entry name" value="Ferredoxin-NADP_redctase_2"/>
</dbReference>
<dbReference type="EMBL" id="OBDO01000014">
    <property type="protein sequence ID" value="SNX99107.1"/>
    <property type="molecule type" value="Genomic_DNA"/>
</dbReference>
<dbReference type="InterPro" id="IPR036188">
    <property type="entry name" value="FAD/NAD-bd_sf"/>
</dbReference>
<feature type="binding site" evidence="6">
    <location>
        <position position="50"/>
    </location>
    <ligand>
        <name>FAD</name>
        <dbReference type="ChEBI" id="CHEBI:57692"/>
    </ligand>
</feature>
<dbReference type="PANTHER" id="PTHR48105">
    <property type="entry name" value="THIOREDOXIN REDUCTASE 1-RELATED-RELATED"/>
    <property type="match status" value="1"/>
</dbReference>